<sequence length="287" mass="32004">MKASVVALASCQRWNPAWDRVFVTSEDPGVEWRAEFASVGARVEVIPFAHTPPVGFAPTFAGSLYLLDAVDQIALSDYLLLIDPDVLCVGDLSGLLREQGAIAALPLPYGDDHDINRLSRTEAARIHDALGEPRTSVSHYGGEFYGIPSSLRRAVIERAATAWRSALDRYERGLSYFTTEEHIMGFALEGLPTRASTDIVNRIWTAHRFRSVTGNEAALALWHLPAEKERAFAEMHAAVIDRGSWFWTLPQESFVERAGRVAGLHHRKPSRLLKDIAAQARHRIRRK</sequence>
<evidence type="ECO:0000313" key="2">
    <source>
        <dbReference type="Proteomes" id="UP000186456"/>
    </source>
</evidence>
<gene>
    <name evidence="1" type="ORF">SAMN04487788_3172</name>
</gene>
<name>A0A1H0S4T9_MICTS</name>
<organism evidence="1 2">
    <name type="scientific">Microbacterium testaceum (strain StLB037)</name>
    <dbReference type="NCBI Taxonomy" id="979556"/>
    <lineage>
        <taxon>Bacteria</taxon>
        <taxon>Bacillati</taxon>
        <taxon>Actinomycetota</taxon>
        <taxon>Actinomycetes</taxon>
        <taxon>Micrococcales</taxon>
        <taxon>Microbacteriaceae</taxon>
        <taxon>Microbacterium</taxon>
    </lineage>
</organism>
<dbReference type="AlphaFoldDB" id="A0A1H0S4T9"/>
<evidence type="ECO:0000313" key="1">
    <source>
        <dbReference type="EMBL" id="SDP36256.1"/>
    </source>
</evidence>
<accession>A0A1H0S4T9</accession>
<protein>
    <submittedName>
        <fullName evidence="1">Uncharacterized protein</fullName>
    </submittedName>
</protein>
<dbReference type="Proteomes" id="UP000186456">
    <property type="component" value="Unassembled WGS sequence"/>
</dbReference>
<dbReference type="EMBL" id="FNJN01000008">
    <property type="protein sequence ID" value="SDP36256.1"/>
    <property type="molecule type" value="Genomic_DNA"/>
</dbReference>
<proteinExistence type="predicted"/>
<reference evidence="1 2" key="1">
    <citation type="submission" date="2016-10" db="EMBL/GenBank/DDBJ databases">
        <authorList>
            <person name="de Groot N.N."/>
        </authorList>
    </citation>
    <scope>NUCLEOTIDE SEQUENCE [LARGE SCALE GENOMIC DNA]</scope>
    <source>
        <strain evidence="1 2">StLB037</strain>
    </source>
</reference>